<dbReference type="KEGG" id="spaa:SPAPADRAFT_68392"/>
<dbReference type="EMBL" id="GL996505">
    <property type="protein sequence ID" value="EGW30270.1"/>
    <property type="molecule type" value="Genomic_DNA"/>
</dbReference>
<organism evidence="4">
    <name type="scientific">Spathaspora passalidarum (strain NRRL Y-27907 / 11-Y1)</name>
    <dbReference type="NCBI Taxonomy" id="619300"/>
    <lineage>
        <taxon>Eukaryota</taxon>
        <taxon>Fungi</taxon>
        <taxon>Dikarya</taxon>
        <taxon>Ascomycota</taxon>
        <taxon>Saccharomycotina</taxon>
        <taxon>Pichiomycetes</taxon>
        <taxon>Debaryomycetaceae</taxon>
        <taxon>Spathaspora</taxon>
    </lineage>
</organism>
<dbReference type="InParanoid" id="G3ATP4"/>
<sequence length="633" mass="73707">MMSDSEDSSSDPNEYSIEDYYKLVRPLWAARNINANYLNNHKLLRTLVDFSLSHSLPLKNLQKRELELGDIIPTKINYVDTLIIKSKNTTDNEGLFQYSGCFRHQFVEFCPHLAISAYLFSRFHIPDEYGSFEFILSDATKRISLEEVKLLKGNNKLSAISYSQQHKSSINALSISGLNYKDINLTKLLSTQDFEYTEKAVSRTLDGLPHQIMLQLAGFDSFQNYNIPRNAIEPHQELLDSIFPFVNQITPEFYNEDMLRIKELLIMLRRSLCQDMVVIKQKYPLNPLSKSDIFNSREFEKFSKQVEDAGELDGWVHDSCFSPNDTNEDLPHDNWPVFQDPDSKAELQRVIEFQMSKLRSLDNQVSLYAQEQSHMYSVLSKFIETQNEVFQRQSEYMQRVQNSINGLVILMSSKNKNTIPLAQQSLNETRNFINTVESTNLKQGLDTTIELLAKLNSSQMQQYQLQQQQAHQLQQTQPHSSVIPITNNHPVFNIHAATSPSSKSLSPDPQSQTPMSPVQLERQRVLNRRLSRQATTLFEMWDDFKGLEKELKDHEITVTEWLKVHGSSERQFRHTRLKIIKFIEDEAQRRGTTVEYVKERLHNKMRNRLRPWTLDEVQRMLTSGKRINLDDNR</sequence>
<dbReference type="Proteomes" id="UP000000709">
    <property type="component" value="Unassembled WGS sequence"/>
</dbReference>
<accession>G3ATP4</accession>
<feature type="region of interest" description="Disordered" evidence="1">
    <location>
        <begin position="493"/>
        <end position="519"/>
    </location>
</feature>
<dbReference type="HOGENOM" id="CLU_387313_0_0_1"/>
<evidence type="ECO:0000256" key="1">
    <source>
        <dbReference type="SAM" id="MobiDB-lite"/>
    </source>
</evidence>
<feature type="compositionally biased region" description="Polar residues" evidence="1">
    <location>
        <begin position="493"/>
        <end position="516"/>
    </location>
</feature>
<dbReference type="InterPro" id="IPR038279">
    <property type="entry name" value="Ndc10_dom2_sf"/>
</dbReference>
<dbReference type="STRING" id="619300.G3ATP4"/>
<dbReference type="OMA" id="MWDDFKG"/>
<gene>
    <name evidence="3" type="ORF">SPAPADRAFT_68392</name>
</gene>
<dbReference type="AlphaFoldDB" id="G3ATP4"/>
<dbReference type="OrthoDB" id="4016214at2759"/>
<dbReference type="GeneID" id="18875215"/>
<feature type="domain" description="Ndc10" evidence="2">
    <location>
        <begin position="32"/>
        <end position="299"/>
    </location>
</feature>
<evidence type="ECO:0000259" key="2">
    <source>
        <dbReference type="Pfam" id="PF16787"/>
    </source>
</evidence>
<dbReference type="InterPro" id="IPR031872">
    <property type="entry name" value="NDC10_II"/>
</dbReference>
<dbReference type="GO" id="GO:0003677">
    <property type="term" value="F:DNA binding"/>
    <property type="evidence" value="ECO:0007669"/>
    <property type="project" value="InterPro"/>
</dbReference>
<keyword evidence="4" id="KW-1185">Reference proteome</keyword>
<dbReference type="Pfam" id="PF16787">
    <property type="entry name" value="NDC10_II"/>
    <property type="match status" value="1"/>
</dbReference>
<reference evidence="3 4" key="1">
    <citation type="journal article" date="2011" name="Proc. Natl. Acad. Sci. U.S.A.">
        <title>Comparative genomics of xylose-fermenting fungi for enhanced biofuel production.</title>
        <authorList>
            <person name="Wohlbach D.J."/>
            <person name="Kuo A."/>
            <person name="Sato T.K."/>
            <person name="Potts K.M."/>
            <person name="Salamov A.A."/>
            <person name="LaButti K.M."/>
            <person name="Sun H."/>
            <person name="Clum A."/>
            <person name="Pangilinan J.L."/>
            <person name="Lindquist E.A."/>
            <person name="Lucas S."/>
            <person name="Lapidus A."/>
            <person name="Jin M."/>
            <person name="Gunawan C."/>
            <person name="Balan V."/>
            <person name="Dale B.E."/>
            <person name="Jeffries T.W."/>
            <person name="Zinkel R."/>
            <person name="Barry K.W."/>
            <person name="Grigoriev I.V."/>
            <person name="Gasch A.P."/>
        </authorList>
    </citation>
    <scope>NUCLEOTIDE SEQUENCE [LARGE SCALE GENOMIC DNA]</scope>
    <source>
        <strain evidence="4">NRRL Y-27907 / 11-Y1</strain>
    </source>
</reference>
<evidence type="ECO:0000313" key="4">
    <source>
        <dbReference type="Proteomes" id="UP000000709"/>
    </source>
</evidence>
<proteinExistence type="predicted"/>
<dbReference type="RefSeq" id="XP_007377241.1">
    <property type="nucleotide sequence ID" value="XM_007377179.1"/>
</dbReference>
<protein>
    <recommendedName>
        <fullName evidence="2">Ndc10 domain-containing protein</fullName>
    </recommendedName>
</protein>
<dbReference type="eggNOG" id="ENOG502SBAB">
    <property type="taxonomic scope" value="Eukaryota"/>
</dbReference>
<name>G3ATP4_SPAPN</name>
<evidence type="ECO:0000313" key="3">
    <source>
        <dbReference type="EMBL" id="EGW30270.1"/>
    </source>
</evidence>
<dbReference type="Gene3D" id="1.10.443.20">
    <property type="entry name" value="Centromere DNA-binding protein complex CBF3 subunit, domain 2"/>
    <property type="match status" value="1"/>
</dbReference>